<feature type="transmembrane region" description="Helical" evidence="2">
    <location>
        <begin position="265"/>
        <end position="283"/>
    </location>
</feature>
<proteinExistence type="predicted"/>
<reference evidence="5" key="1">
    <citation type="journal article" date="2023" name="Mol. Phylogenet. Evol.">
        <title>Genome-scale phylogeny and comparative genomics of the fungal order Sordariales.</title>
        <authorList>
            <person name="Hensen N."/>
            <person name="Bonometti L."/>
            <person name="Westerberg I."/>
            <person name="Brannstrom I.O."/>
            <person name="Guillou S."/>
            <person name="Cros-Aarteil S."/>
            <person name="Calhoun S."/>
            <person name="Haridas S."/>
            <person name="Kuo A."/>
            <person name="Mondo S."/>
            <person name="Pangilinan J."/>
            <person name="Riley R."/>
            <person name="LaButti K."/>
            <person name="Andreopoulos B."/>
            <person name="Lipzen A."/>
            <person name="Chen C."/>
            <person name="Yan M."/>
            <person name="Daum C."/>
            <person name="Ng V."/>
            <person name="Clum A."/>
            <person name="Steindorff A."/>
            <person name="Ohm R.A."/>
            <person name="Martin F."/>
            <person name="Silar P."/>
            <person name="Natvig D.O."/>
            <person name="Lalanne C."/>
            <person name="Gautier V."/>
            <person name="Ament-Velasquez S.L."/>
            <person name="Kruys A."/>
            <person name="Hutchinson M.I."/>
            <person name="Powell A.J."/>
            <person name="Barry K."/>
            <person name="Miller A.N."/>
            <person name="Grigoriev I.V."/>
            <person name="Debuchy R."/>
            <person name="Gladieux P."/>
            <person name="Hiltunen Thoren M."/>
            <person name="Johannesson H."/>
        </authorList>
    </citation>
    <scope>NUCLEOTIDE SEQUENCE [LARGE SCALE GENOMIC DNA]</scope>
    <source>
        <strain evidence="5">CBS 284.82</strain>
    </source>
</reference>
<evidence type="ECO:0000256" key="2">
    <source>
        <dbReference type="SAM" id="Phobius"/>
    </source>
</evidence>
<dbReference type="EMBL" id="MU854345">
    <property type="protein sequence ID" value="KAK4042133.1"/>
    <property type="molecule type" value="Genomic_DNA"/>
</dbReference>
<accession>A0AAN6PLI9</accession>
<keyword evidence="2" id="KW-0472">Membrane</keyword>
<feature type="transmembrane region" description="Helical" evidence="2">
    <location>
        <begin position="289"/>
        <end position="306"/>
    </location>
</feature>
<protein>
    <submittedName>
        <fullName evidence="4">T5orf172 domain-containing protein</fullName>
    </submittedName>
</protein>
<keyword evidence="2" id="KW-0812">Transmembrane</keyword>
<comment type="caution">
    <text evidence="4">The sequence shown here is derived from an EMBL/GenBank/DDBJ whole genome shotgun (WGS) entry which is preliminary data.</text>
</comment>
<name>A0AAN6PLI9_9PEZI</name>
<dbReference type="PANTHER" id="PTHR28094:SF1">
    <property type="entry name" value="MEIOTICALLY UP-REGULATED GENE 113 PROTEIN"/>
    <property type="match status" value="1"/>
</dbReference>
<dbReference type="Pfam" id="PF10544">
    <property type="entry name" value="T5orf172"/>
    <property type="match status" value="1"/>
</dbReference>
<dbReference type="PANTHER" id="PTHR28094">
    <property type="entry name" value="MEIOTICALLY UP-REGULATED GENE 113 PROTEIN"/>
    <property type="match status" value="1"/>
</dbReference>
<keyword evidence="5" id="KW-1185">Reference proteome</keyword>
<evidence type="ECO:0000259" key="3">
    <source>
        <dbReference type="SMART" id="SM00974"/>
    </source>
</evidence>
<feature type="region of interest" description="Disordered" evidence="1">
    <location>
        <begin position="14"/>
        <end position="63"/>
    </location>
</feature>
<sequence length="327" mass="37762">MLSSRCSLLCGSIQRQGSWPSRPPIFNPEESIAAPVDTESTSDAEPVSRPSTNPNIQPAAGSPEYTNLEVDKLLRRAAGHPISKDTSGFVYVFVAKHDENPVVKIGHTIDVEFRKQTHQRTCAGLDFQSMFHFPASLYYKHVERLVHAELRDLRYSFDCACGTQHREYFAVDPETARHIVERWIRFCEQHPWRFPARSPRTGCPGELREEWLVRLNGFQKQVATCTSRVALGNRPELWDRFVGNRVWNWFWDDAHRAWLALWRHLWWMGPAGLLMGLVVWCLWLGRGGLAWVLMWTLVAVVLYAFLKPRCLTIEYLLGLRSTRPSFQ</sequence>
<evidence type="ECO:0000313" key="4">
    <source>
        <dbReference type="EMBL" id="KAK4042133.1"/>
    </source>
</evidence>
<dbReference type="InterPro" id="IPR018306">
    <property type="entry name" value="Phage_T5_Orf172_DNA-bd"/>
</dbReference>
<dbReference type="Proteomes" id="UP001303115">
    <property type="component" value="Unassembled WGS sequence"/>
</dbReference>
<dbReference type="InterPro" id="IPR053006">
    <property type="entry name" value="Meiosis_regulatory"/>
</dbReference>
<evidence type="ECO:0000256" key="1">
    <source>
        <dbReference type="SAM" id="MobiDB-lite"/>
    </source>
</evidence>
<evidence type="ECO:0000313" key="5">
    <source>
        <dbReference type="Proteomes" id="UP001303115"/>
    </source>
</evidence>
<feature type="domain" description="Bacteriophage T5 Orf172 DNA-binding" evidence="3">
    <location>
        <begin position="97"/>
        <end position="183"/>
    </location>
</feature>
<dbReference type="AlphaFoldDB" id="A0AAN6PLI9"/>
<keyword evidence="2" id="KW-1133">Transmembrane helix</keyword>
<feature type="compositionally biased region" description="Polar residues" evidence="1">
    <location>
        <begin position="38"/>
        <end position="56"/>
    </location>
</feature>
<gene>
    <name evidence="4" type="ORF">C8A01DRAFT_14193</name>
</gene>
<dbReference type="SMART" id="SM00974">
    <property type="entry name" value="T5orf172"/>
    <property type="match status" value="1"/>
</dbReference>
<organism evidence="4 5">
    <name type="scientific">Parachaetomium inaequale</name>
    <dbReference type="NCBI Taxonomy" id="2588326"/>
    <lineage>
        <taxon>Eukaryota</taxon>
        <taxon>Fungi</taxon>
        <taxon>Dikarya</taxon>
        <taxon>Ascomycota</taxon>
        <taxon>Pezizomycotina</taxon>
        <taxon>Sordariomycetes</taxon>
        <taxon>Sordariomycetidae</taxon>
        <taxon>Sordariales</taxon>
        <taxon>Chaetomiaceae</taxon>
        <taxon>Parachaetomium</taxon>
    </lineage>
</organism>